<dbReference type="OrthoDB" id="9180768at2"/>
<feature type="transmembrane region" description="Helical" evidence="1">
    <location>
        <begin position="68"/>
        <end position="87"/>
    </location>
</feature>
<feature type="transmembrane region" description="Helical" evidence="1">
    <location>
        <begin position="37"/>
        <end position="56"/>
    </location>
</feature>
<evidence type="ECO:0000313" key="3">
    <source>
        <dbReference type="Proteomes" id="UP000326611"/>
    </source>
</evidence>
<keyword evidence="1" id="KW-0472">Membrane</keyword>
<sequence>MTNFQRHGEKIASAVFGLLFIITSIVLSVRYPEPTVFQYNVFSSVLAISAAGVAAIIPGTIRVEIPKFIKAGGAIAIFIVVFLFSPAKYIALEPTSGWNEQSVSFTASNSDNPRAHLNVRGAGIANVLSNRIKIHVSSVEINYPSTDIGPRFEHILRFYTGLMCITDQAFDFSGWSSQAYDISKDLHVGDSIEIKNFNMEIPRPKKKIDLSTCFIMLVVYYGESMKNYKGQDIANASPNMFE</sequence>
<protein>
    <submittedName>
        <fullName evidence="2">Uncharacterized protein</fullName>
    </submittedName>
</protein>
<proteinExistence type="predicted"/>
<organism evidence="2 3">
    <name type="scientific">Pseudomonas fluorescens</name>
    <dbReference type="NCBI Taxonomy" id="294"/>
    <lineage>
        <taxon>Bacteria</taxon>
        <taxon>Pseudomonadati</taxon>
        <taxon>Pseudomonadota</taxon>
        <taxon>Gammaproteobacteria</taxon>
        <taxon>Pseudomonadales</taxon>
        <taxon>Pseudomonadaceae</taxon>
        <taxon>Pseudomonas</taxon>
    </lineage>
</organism>
<feature type="transmembrane region" description="Helical" evidence="1">
    <location>
        <begin position="12"/>
        <end position="31"/>
    </location>
</feature>
<accession>A0A5E7SHP5</accession>
<reference evidence="2 3" key="1">
    <citation type="submission" date="2019-09" db="EMBL/GenBank/DDBJ databases">
        <authorList>
            <person name="Chandra G."/>
            <person name="Truman W A."/>
        </authorList>
    </citation>
    <scope>NUCLEOTIDE SEQUENCE [LARGE SCALE GENOMIC DNA]</scope>
    <source>
        <strain evidence="2">PS918</strain>
    </source>
</reference>
<evidence type="ECO:0000313" key="2">
    <source>
        <dbReference type="EMBL" id="VVP85167.1"/>
    </source>
</evidence>
<dbReference type="AlphaFoldDB" id="A0A5E7SHP5"/>
<name>A0A5E7SHP5_PSEFL</name>
<dbReference type="Proteomes" id="UP000326611">
    <property type="component" value="Unassembled WGS sequence"/>
</dbReference>
<keyword evidence="1" id="KW-1133">Transmembrane helix</keyword>
<dbReference type="RefSeq" id="WP_150770751.1">
    <property type="nucleotide sequence ID" value="NZ_CABVIY010000003.1"/>
</dbReference>
<dbReference type="EMBL" id="CABVIY010000003">
    <property type="protein sequence ID" value="VVP85167.1"/>
    <property type="molecule type" value="Genomic_DNA"/>
</dbReference>
<gene>
    <name evidence="2" type="ORF">PS918_02702</name>
</gene>
<evidence type="ECO:0000256" key="1">
    <source>
        <dbReference type="SAM" id="Phobius"/>
    </source>
</evidence>
<keyword evidence="1" id="KW-0812">Transmembrane</keyword>